<feature type="region of interest" description="Disordered" evidence="1">
    <location>
        <begin position="1"/>
        <end position="70"/>
    </location>
</feature>
<evidence type="ECO:0000256" key="1">
    <source>
        <dbReference type="SAM" id="MobiDB-lite"/>
    </source>
</evidence>
<name>A0AA86VVK6_9FABA</name>
<accession>A0AA86VVK6</accession>
<keyword evidence="3" id="KW-1185">Reference proteome</keyword>
<proteinExistence type="predicted"/>
<organism evidence="2 3">
    <name type="scientific">Sphenostylis stenocarpa</name>
    <dbReference type="NCBI Taxonomy" id="92480"/>
    <lineage>
        <taxon>Eukaryota</taxon>
        <taxon>Viridiplantae</taxon>
        <taxon>Streptophyta</taxon>
        <taxon>Embryophyta</taxon>
        <taxon>Tracheophyta</taxon>
        <taxon>Spermatophyta</taxon>
        <taxon>Magnoliopsida</taxon>
        <taxon>eudicotyledons</taxon>
        <taxon>Gunneridae</taxon>
        <taxon>Pentapetalae</taxon>
        <taxon>rosids</taxon>
        <taxon>fabids</taxon>
        <taxon>Fabales</taxon>
        <taxon>Fabaceae</taxon>
        <taxon>Papilionoideae</taxon>
        <taxon>50 kb inversion clade</taxon>
        <taxon>NPAAA clade</taxon>
        <taxon>indigoferoid/millettioid clade</taxon>
        <taxon>Phaseoleae</taxon>
        <taxon>Sphenostylis</taxon>
    </lineage>
</organism>
<dbReference type="Gramene" id="rna-AYBTSS11_LOCUS26378">
    <property type="protein sequence ID" value="CAJ1974304.1"/>
    <property type="gene ID" value="gene-AYBTSS11_LOCUS26378"/>
</dbReference>
<dbReference type="Proteomes" id="UP001189624">
    <property type="component" value="Chromosome 9"/>
</dbReference>
<evidence type="ECO:0000313" key="3">
    <source>
        <dbReference type="Proteomes" id="UP001189624"/>
    </source>
</evidence>
<sequence>MLVPRVAKSGGNASGASLKLPSPAVQTKTKLDFQSSSSDNQEISKINDQPPELTNENEQNGDAMKESQDSVAATATALGAAAARAKLFGRPGSQRD</sequence>
<protein>
    <submittedName>
        <fullName evidence="2">Uncharacterized protein</fullName>
    </submittedName>
</protein>
<evidence type="ECO:0000313" key="2">
    <source>
        <dbReference type="EMBL" id="CAJ1974304.1"/>
    </source>
</evidence>
<reference evidence="2" key="1">
    <citation type="submission" date="2023-10" db="EMBL/GenBank/DDBJ databases">
        <authorList>
            <person name="Domelevo Entfellner J.-B."/>
        </authorList>
    </citation>
    <scope>NUCLEOTIDE SEQUENCE</scope>
</reference>
<feature type="compositionally biased region" description="Polar residues" evidence="1">
    <location>
        <begin position="24"/>
        <end position="60"/>
    </location>
</feature>
<dbReference type="EMBL" id="OY731406">
    <property type="protein sequence ID" value="CAJ1974304.1"/>
    <property type="molecule type" value="Genomic_DNA"/>
</dbReference>
<gene>
    <name evidence="2" type="ORF">AYBTSS11_LOCUS26378</name>
</gene>
<dbReference type="AlphaFoldDB" id="A0AA86VVK6"/>